<evidence type="ECO:0000256" key="3">
    <source>
        <dbReference type="ARBA" id="ARBA00023163"/>
    </source>
</evidence>
<dbReference type="GO" id="GO:0045892">
    <property type="term" value="P:negative regulation of DNA-templated transcription"/>
    <property type="evidence" value="ECO:0007669"/>
    <property type="project" value="UniProtKB-ARBA"/>
</dbReference>
<accession>A0A6F8Y9Q2</accession>
<dbReference type="Pfam" id="PF00440">
    <property type="entry name" value="TetR_N"/>
    <property type="match status" value="2"/>
</dbReference>
<dbReference type="KEGG" id="psuu:Psuf_001100"/>
<protein>
    <submittedName>
        <fullName evidence="6">TetR family transcriptional regulator</fullName>
    </submittedName>
</protein>
<gene>
    <name evidence="6" type="ORF">Psuf_001100</name>
</gene>
<evidence type="ECO:0000256" key="2">
    <source>
        <dbReference type="ARBA" id="ARBA00023125"/>
    </source>
</evidence>
<dbReference type="Proteomes" id="UP000503011">
    <property type="component" value="Chromosome"/>
</dbReference>
<evidence type="ECO:0000256" key="1">
    <source>
        <dbReference type="ARBA" id="ARBA00023015"/>
    </source>
</evidence>
<sequence>MSGAGPATPKGRDISPRRDAQIAQVAGELFQKRGYANVAVRDVAAAVGVTAPAVYRHFPGKQALLLAAVESGLTLVDEALAQARAGSAAGALSLMTPLSRVAVERRDLWLLVRREARHLADDDARRVRGVFSALVARMRALIAEQRADLSRDDGALLSHAALATLEAPSQYPQRQARAALARSLADAGARVAAFSFGALPALPSPASQEGIGRAASDGSRAEAILAAAARLFAERGYPEVSLDDIGAAVGISGPSIYHHFSSKSLILARLTQRAFESIELNRTHALRRHGDPGSVLRQFVVDQVALALTGNPLYRVFTDESIHLEHGQRQRFLTAQRSLFDHWVSILVRARPALTPAAAYVQVSSGLCVVNDMARSRRLKAQDQIHARVAALVCHHLGVGGDD</sequence>
<name>A0A6F8Y9Q2_9ACTN</name>
<dbReference type="GO" id="GO:0003700">
    <property type="term" value="F:DNA-binding transcription factor activity"/>
    <property type="evidence" value="ECO:0007669"/>
    <property type="project" value="TreeGrafter"/>
</dbReference>
<dbReference type="RefSeq" id="WP_173152548.1">
    <property type="nucleotide sequence ID" value="NZ_AP022871.1"/>
</dbReference>
<keyword evidence="2 4" id="KW-0238">DNA-binding</keyword>
<dbReference type="PANTHER" id="PTHR30055">
    <property type="entry name" value="HTH-TYPE TRANSCRIPTIONAL REGULATOR RUTR"/>
    <property type="match status" value="1"/>
</dbReference>
<dbReference type="InterPro" id="IPR009057">
    <property type="entry name" value="Homeodomain-like_sf"/>
</dbReference>
<dbReference type="GO" id="GO:0000976">
    <property type="term" value="F:transcription cis-regulatory region binding"/>
    <property type="evidence" value="ECO:0007669"/>
    <property type="project" value="TreeGrafter"/>
</dbReference>
<dbReference type="EMBL" id="AP022871">
    <property type="protein sequence ID" value="BCB82797.1"/>
    <property type="molecule type" value="Genomic_DNA"/>
</dbReference>
<dbReference type="PROSITE" id="PS50977">
    <property type="entry name" value="HTH_TETR_2"/>
    <property type="match status" value="2"/>
</dbReference>
<feature type="domain" description="HTH tetR-type" evidence="5">
    <location>
        <begin position="16"/>
        <end position="76"/>
    </location>
</feature>
<keyword evidence="7" id="KW-1185">Reference proteome</keyword>
<dbReference type="Gene3D" id="1.10.357.10">
    <property type="entry name" value="Tetracycline Repressor, domain 2"/>
    <property type="match status" value="2"/>
</dbReference>
<evidence type="ECO:0000259" key="5">
    <source>
        <dbReference type="PROSITE" id="PS50977"/>
    </source>
</evidence>
<dbReference type="SUPFAM" id="SSF46689">
    <property type="entry name" value="Homeodomain-like"/>
    <property type="match status" value="2"/>
</dbReference>
<dbReference type="Gene3D" id="1.10.10.60">
    <property type="entry name" value="Homeodomain-like"/>
    <property type="match status" value="2"/>
</dbReference>
<feature type="domain" description="HTH tetR-type" evidence="5">
    <location>
        <begin position="218"/>
        <end position="278"/>
    </location>
</feature>
<dbReference type="InterPro" id="IPR023772">
    <property type="entry name" value="DNA-bd_HTH_TetR-type_CS"/>
</dbReference>
<dbReference type="InterPro" id="IPR050109">
    <property type="entry name" value="HTH-type_TetR-like_transc_reg"/>
</dbReference>
<dbReference type="PROSITE" id="PS01081">
    <property type="entry name" value="HTH_TETR_1"/>
    <property type="match status" value="1"/>
</dbReference>
<reference evidence="6 7" key="2">
    <citation type="submission" date="2020-03" db="EMBL/GenBank/DDBJ databases">
        <authorList>
            <person name="Ichikawa N."/>
            <person name="Kimura A."/>
            <person name="Kitahashi Y."/>
            <person name="Uohara A."/>
        </authorList>
    </citation>
    <scope>NUCLEOTIDE SEQUENCE [LARGE SCALE GENOMIC DNA]</scope>
    <source>
        <strain evidence="6 7">NBRC 105367</strain>
    </source>
</reference>
<reference evidence="6 7" key="1">
    <citation type="submission" date="2020-03" db="EMBL/GenBank/DDBJ databases">
        <title>Whole genome shotgun sequence of Phytohabitans suffuscus NBRC 105367.</title>
        <authorList>
            <person name="Komaki H."/>
            <person name="Tamura T."/>
        </authorList>
    </citation>
    <scope>NUCLEOTIDE SEQUENCE [LARGE SCALE GENOMIC DNA]</scope>
    <source>
        <strain evidence="6 7">NBRC 105367</strain>
    </source>
</reference>
<evidence type="ECO:0000256" key="4">
    <source>
        <dbReference type="PROSITE-ProRule" id="PRU00335"/>
    </source>
</evidence>
<proteinExistence type="predicted"/>
<evidence type="ECO:0000313" key="6">
    <source>
        <dbReference type="EMBL" id="BCB82797.1"/>
    </source>
</evidence>
<dbReference type="PRINTS" id="PR00455">
    <property type="entry name" value="HTHTETR"/>
</dbReference>
<dbReference type="FunFam" id="1.10.10.60:FF:000141">
    <property type="entry name" value="TetR family transcriptional regulator"/>
    <property type="match status" value="1"/>
</dbReference>
<organism evidence="6 7">
    <name type="scientific">Phytohabitans suffuscus</name>
    <dbReference type="NCBI Taxonomy" id="624315"/>
    <lineage>
        <taxon>Bacteria</taxon>
        <taxon>Bacillati</taxon>
        <taxon>Actinomycetota</taxon>
        <taxon>Actinomycetes</taxon>
        <taxon>Micromonosporales</taxon>
        <taxon>Micromonosporaceae</taxon>
    </lineage>
</organism>
<keyword evidence="1" id="KW-0805">Transcription regulation</keyword>
<evidence type="ECO:0000313" key="7">
    <source>
        <dbReference type="Proteomes" id="UP000503011"/>
    </source>
</evidence>
<dbReference type="AlphaFoldDB" id="A0A6F8Y9Q2"/>
<keyword evidence="3" id="KW-0804">Transcription</keyword>
<feature type="DNA-binding region" description="H-T-H motif" evidence="4">
    <location>
        <begin position="241"/>
        <end position="260"/>
    </location>
</feature>
<dbReference type="PANTHER" id="PTHR30055:SF237">
    <property type="entry name" value="TRANSCRIPTIONAL REPRESSOR MCE3R"/>
    <property type="match status" value="1"/>
</dbReference>
<feature type="DNA-binding region" description="H-T-H motif" evidence="4">
    <location>
        <begin position="39"/>
        <end position="58"/>
    </location>
</feature>
<dbReference type="InterPro" id="IPR001647">
    <property type="entry name" value="HTH_TetR"/>
</dbReference>